<dbReference type="GO" id="GO:0005813">
    <property type="term" value="C:centrosome"/>
    <property type="evidence" value="ECO:0007669"/>
    <property type="project" value="UniProtKB-SubCell"/>
</dbReference>
<keyword evidence="17" id="KW-0175">Coiled coil</keyword>
<dbReference type="InterPro" id="IPR005061">
    <property type="entry name" value="Ist1"/>
</dbReference>
<organism evidence="19 20">
    <name type="scientific">Glossina fuscipes</name>
    <dbReference type="NCBI Taxonomy" id="7396"/>
    <lineage>
        <taxon>Eukaryota</taxon>
        <taxon>Metazoa</taxon>
        <taxon>Ecdysozoa</taxon>
        <taxon>Arthropoda</taxon>
        <taxon>Hexapoda</taxon>
        <taxon>Insecta</taxon>
        <taxon>Pterygota</taxon>
        <taxon>Neoptera</taxon>
        <taxon>Endopterygota</taxon>
        <taxon>Diptera</taxon>
        <taxon>Brachycera</taxon>
        <taxon>Muscomorpha</taxon>
        <taxon>Hippoboscoidea</taxon>
        <taxon>Glossinidae</taxon>
        <taxon>Glossina</taxon>
    </lineage>
</organism>
<dbReference type="GeneID" id="119632163"/>
<dbReference type="InterPro" id="IPR042277">
    <property type="entry name" value="IST1-like"/>
</dbReference>
<evidence type="ECO:0000256" key="18">
    <source>
        <dbReference type="SAM" id="MobiDB-lite"/>
    </source>
</evidence>
<evidence type="ECO:0000256" key="10">
    <source>
        <dbReference type="ARBA" id="ARBA00023212"/>
    </source>
</evidence>
<keyword evidence="11" id="KW-0539">Nucleus</keyword>
<evidence type="ECO:0000256" key="12">
    <source>
        <dbReference type="ARBA" id="ARBA00023306"/>
    </source>
</evidence>
<feature type="compositionally biased region" description="Pro residues" evidence="18">
    <location>
        <begin position="226"/>
        <end position="237"/>
    </location>
</feature>
<feature type="compositionally biased region" description="Polar residues" evidence="18">
    <location>
        <begin position="329"/>
        <end position="341"/>
    </location>
</feature>
<keyword evidence="19" id="KW-1185">Reference proteome</keyword>
<evidence type="ECO:0000256" key="11">
    <source>
        <dbReference type="ARBA" id="ARBA00023242"/>
    </source>
</evidence>
<keyword evidence="10" id="KW-0206">Cytoskeleton</keyword>
<feature type="region of interest" description="Disordered" evidence="18">
    <location>
        <begin position="226"/>
        <end position="273"/>
    </location>
</feature>
<evidence type="ECO:0000256" key="4">
    <source>
        <dbReference type="ARBA" id="ARBA00004541"/>
    </source>
</evidence>
<feature type="coiled-coil region" evidence="17">
    <location>
        <begin position="8"/>
        <end position="35"/>
    </location>
</feature>
<dbReference type="Proteomes" id="UP000092443">
    <property type="component" value="Unplaced"/>
</dbReference>
<evidence type="ECO:0000256" key="16">
    <source>
        <dbReference type="ARBA" id="ARBA00046920"/>
    </source>
</evidence>
<keyword evidence="8" id="KW-0597">Phosphoprotein</keyword>
<dbReference type="KEGG" id="gfs:119632163"/>
<evidence type="ECO:0000313" key="19">
    <source>
        <dbReference type="Proteomes" id="UP000092443"/>
    </source>
</evidence>
<dbReference type="GO" id="GO:0030496">
    <property type="term" value="C:midbody"/>
    <property type="evidence" value="ECO:0007669"/>
    <property type="project" value="UniProtKB-SubCell"/>
</dbReference>
<dbReference type="RefSeq" id="XP_037880870.1">
    <property type="nucleotide sequence ID" value="XM_038024942.1"/>
</dbReference>
<evidence type="ECO:0000256" key="3">
    <source>
        <dbReference type="ARBA" id="ARBA00004300"/>
    </source>
</evidence>
<sequence>MFSSGPNYTKLKTNLKLAQNRLKLLEKKKTEIAQKSRKEIADYLSTGKTERARIRVEHIIREDYLVEAMEVVEMYCDLILARFGLVTQMKELDDGIAEAVSSLVWVCPRMQSDIAELKVICDIFVQKYGPQFAESARTATGDHRVSEKLMHKLQLQAPPKLLVEKYLIEIAKNYNIEYEADPQIMNEDKEEGKDHYLIDLSDRNNLGGKGSSAPPQMGFIGYPTVPPLPQMPPPPSNKPFNYPPYDGAKGAGGNSNQSPFNYNIPPNTSPTQIIDEKKDLNTQFINEESSNELISSTSSTPINYDDNDPQGFNQNVSRSQMHNDPPPSYTSINRVNFQNVNKPKPQPRGKLPPAANPRDLPSAELPQLPNVPLDLPDAPSEESKPDNDDIDFDDLARRFENLKKRK</sequence>
<feature type="compositionally biased region" description="Low complexity" evidence="18">
    <location>
        <begin position="289"/>
        <end position="300"/>
    </location>
</feature>
<keyword evidence="7" id="KW-0963">Cytoplasm</keyword>
<dbReference type="Pfam" id="PF03398">
    <property type="entry name" value="Ist1"/>
    <property type="match status" value="1"/>
</dbReference>
<feature type="compositionally biased region" description="Polar residues" evidence="18">
    <location>
        <begin position="254"/>
        <end position="272"/>
    </location>
</feature>
<accession>A0A8U0W6Y3</accession>
<dbReference type="GO" id="GO:0005635">
    <property type="term" value="C:nuclear envelope"/>
    <property type="evidence" value="ECO:0007669"/>
    <property type="project" value="UniProtKB-SubCell"/>
</dbReference>
<feature type="compositionally biased region" description="Polar residues" evidence="18">
    <location>
        <begin position="310"/>
        <end position="322"/>
    </location>
</feature>
<dbReference type="AlphaFoldDB" id="A0A8U0W6Y3"/>
<dbReference type="GO" id="GO:0051301">
    <property type="term" value="P:cell division"/>
    <property type="evidence" value="ECO:0007669"/>
    <property type="project" value="UniProtKB-KW"/>
</dbReference>
<gene>
    <name evidence="20" type="primary">LOC119632163</name>
</gene>
<dbReference type="PANTHER" id="PTHR12161:SF5">
    <property type="entry name" value="IST1 HOMOLOG"/>
    <property type="match status" value="1"/>
</dbReference>
<evidence type="ECO:0000256" key="17">
    <source>
        <dbReference type="SAM" id="Coils"/>
    </source>
</evidence>
<evidence type="ECO:0000256" key="1">
    <source>
        <dbReference type="ARBA" id="ARBA00004214"/>
    </source>
</evidence>
<dbReference type="GO" id="GO:0015031">
    <property type="term" value="P:protein transport"/>
    <property type="evidence" value="ECO:0007669"/>
    <property type="project" value="InterPro"/>
</dbReference>
<evidence type="ECO:0000256" key="7">
    <source>
        <dbReference type="ARBA" id="ARBA00022490"/>
    </source>
</evidence>
<protein>
    <recommendedName>
        <fullName evidence="6">IST1 homolog</fullName>
    </recommendedName>
    <alternativeName>
        <fullName evidence="14">Charged multivesicular body protein 8</fullName>
    </alternativeName>
</protein>
<proteinExistence type="inferred from homology"/>
<evidence type="ECO:0000256" key="15">
    <source>
        <dbReference type="ARBA" id="ARBA00046124"/>
    </source>
</evidence>
<keyword evidence="13" id="KW-0968">Cytoplasmic vesicle</keyword>
<feature type="region of interest" description="Disordered" evidence="18">
    <location>
        <begin position="289"/>
        <end position="393"/>
    </location>
</feature>
<evidence type="ECO:0000256" key="6">
    <source>
        <dbReference type="ARBA" id="ARBA00014513"/>
    </source>
</evidence>
<comment type="similarity">
    <text evidence="5">Belongs to the IST1 family.</text>
</comment>
<keyword evidence="12" id="KW-0131">Cell cycle</keyword>
<evidence type="ECO:0000256" key="14">
    <source>
        <dbReference type="ARBA" id="ARBA00032374"/>
    </source>
</evidence>
<comment type="subunit">
    <text evidence="16">Interacts with CHMP1A, CHMP1B, VPS4A and VTA1. Interacts with SPAST, STAMBP, and USP8. May interact with VPS37B. May associate with the ESCRT-I complex. Interacts with MITD1, in competition with VSP4. Interacts with SPART (via MIT domain); leading to the recruitment of SPART to midbodies. Interacts with SPAST.</text>
</comment>
<dbReference type="PANTHER" id="PTHR12161">
    <property type="entry name" value="IST1 FAMILY MEMBER"/>
    <property type="match status" value="1"/>
</dbReference>
<comment type="function">
    <text evidence="15">ESCRT-III-like protein involved in cytokinesis, nuclear envelope reassembly and endosomal tubulation. Is required for efficient abscission during cytokinesis. Involved in recruiting VPS4A and/or VPS4B to the midbody of dividing cells. During late anaphase, involved in nuclear envelope reassembly and mitotic spindle disassembly together with the ESCRT-III complex: IST1 acts by mediating the recruitment of SPAST to the nuclear membrane, leading to microtubule severing. Recruited to the reforming nuclear envelope (NE) during anaphase by LEMD2. Regulates early endosomal tubulation together with the ESCRT-III complex by mediating the recruitment of SPAST.</text>
</comment>
<comment type="subcellular location">
    <subcellularLocation>
        <location evidence="3">Cytoplasm</location>
        <location evidence="3">Cytoskeleton</location>
        <location evidence="3">Microtubule organizing center</location>
        <location evidence="3">Centrosome</location>
    </subcellularLocation>
    <subcellularLocation>
        <location evidence="4">Cytoplasmic vesicle</location>
    </subcellularLocation>
    <subcellularLocation>
        <location evidence="1">Midbody</location>
    </subcellularLocation>
    <subcellularLocation>
        <location evidence="2">Nucleus envelope</location>
    </subcellularLocation>
</comment>
<keyword evidence="9" id="KW-0132">Cell division</keyword>
<dbReference type="GO" id="GO:0031410">
    <property type="term" value="C:cytoplasmic vesicle"/>
    <property type="evidence" value="ECO:0007669"/>
    <property type="project" value="UniProtKB-SubCell"/>
</dbReference>
<evidence type="ECO:0000256" key="8">
    <source>
        <dbReference type="ARBA" id="ARBA00022553"/>
    </source>
</evidence>
<evidence type="ECO:0000256" key="9">
    <source>
        <dbReference type="ARBA" id="ARBA00022618"/>
    </source>
</evidence>
<evidence type="ECO:0000256" key="2">
    <source>
        <dbReference type="ARBA" id="ARBA00004259"/>
    </source>
</evidence>
<evidence type="ECO:0000256" key="13">
    <source>
        <dbReference type="ARBA" id="ARBA00023329"/>
    </source>
</evidence>
<evidence type="ECO:0000256" key="5">
    <source>
        <dbReference type="ARBA" id="ARBA00005536"/>
    </source>
</evidence>
<reference evidence="20" key="1">
    <citation type="submission" date="2025-08" db="UniProtKB">
        <authorList>
            <consortium name="RefSeq"/>
        </authorList>
    </citation>
    <scope>IDENTIFICATION</scope>
    <source>
        <tissue evidence="20">Whole body pupa</tissue>
    </source>
</reference>
<name>A0A8U0W6Y3_9MUSC</name>
<dbReference type="FunFam" id="1.20.1260.60:FF:000001">
    <property type="entry name" value="IST1 homolog isoform X1"/>
    <property type="match status" value="1"/>
</dbReference>
<evidence type="ECO:0000313" key="20">
    <source>
        <dbReference type="RefSeq" id="XP_037880870.1"/>
    </source>
</evidence>
<dbReference type="Gene3D" id="1.20.1260.60">
    <property type="entry name" value="Vacuolar protein sorting-associated protein Ist1"/>
    <property type="match status" value="1"/>
</dbReference>